<dbReference type="InterPro" id="IPR003660">
    <property type="entry name" value="HAMP_dom"/>
</dbReference>
<dbReference type="AlphaFoldDB" id="A0A7X8YG69"/>
<proteinExistence type="inferred from homology"/>
<dbReference type="GO" id="GO:0007165">
    <property type="term" value="P:signal transduction"/>
    <property type="evidence" value="ECO:0007669"/>
    <property type="project" value="UniProtKB-KW"/>
</dbReference>
<comment type="caution">
    <text evidence="8">The sequence shown here is derived from an EMBL/GenBank/DDBJ whole genome shotgun (WGS) entry which is preliminary data.</text>
</comment>
<dbReference type="SUPFAM" id="SSF58104">
    <property type="entry name" value="Methyl-accepting chemotaxis protein (MCP) signaling domain"/>
    <property type="match status" value="1"/>
</dbReference>
<dbReference type="EMBL" id="JABAIK010000005">
    <property type="protein sequence ID" value="NLS12653.1"/>
    <property type="molecule type" value="Genomic_DNA"/>
</dbReference>
<evidence type="ECO:0000259" key="7">
    <source>
        <dbReference type="PROSITE" id="PS50885"/>
    </source>
</evidence>
<dbReference type="GO" id="GO:0004888">
    <property type="term" value="F:transmembrane signaling receptor activity"/>
    <property type="evidence" value="ECO:0007669"/>
    <property type="project" value="InterPro"/>
</dbReference>
<name>A0A7X8YG69_9VIBR</name>
<accession>A0A7X8YG69</accession>
<reference evidence="8 9" key="1">
    <citation type="submission" date="2020-04" db="EMBL/GenBank/DDBJ databases">
        <title>Vibrio sp. SM6, a novel species isolated from seawater.</title>
        <authorList>
            <person name="Wang X."/>
        </authorList>
    </citation>
    <scope>NUCLEOTIDE SEQUENCE [LARGE SCALE GENOMIC DNA]</scope>
    <source>
        <strain evidence="8 9">SM6</strain>
    </source>
</reference>
<keyword evidence="2 4" id="KW-0807">Transducer</keyword>
<keyword evidence="5" id="KW-0812">Transmembrane</keyword>
<feature type="transmembrane region" description="Helical" evidence="5">
    <location>
        <begin position="12"/>
        <end position="33"/>
    </location>
</feature>
<sequence length="684" mass="75510">MFAHMEKKSRFSLSLLQTVSGIFLTLIILVIALSSVTYRGVDQVEGQFDKLATGALPLFVVNAQLTQSILEQVKWLNFAATRENLEQLAPIEEQLESLTRQNRQLMASIAAAESEFNGTIKRAEQEQLVTAIELLANVSDKAFRAQRDLLTSQASIDEQIPSFRYGLSSIGPEMIRISSFLAFDNPEAQDAANRFNSSASSMESTFMVLMMNQSAALADQEYKEMRNRLAGINLAYDDFKEWYPEIDEFASLSAPYQMVTAGFQDDGVLKQILVQLTRRQAQKHQLDQVAQLVDQTIQQLNDISDAANRGISKSEKIVSDTISDLVVMLVGTGLIIVTIVVLAWYRLRRWIKRGIKGITAQLTQLTNHDLSQRAPLVGPFEMKVIANQLNVVMESTHDSIAMVTQNCETLYQMAEVSAGAADESYRSIEKQNQSLSTMVANVTQLATSTKEIATITTASFENAKLANTGTRAGVAVVERSNQRLQLLESSLNINETAMMQLEQRVSEIREMVDLISGIADNTNLLALNAAIEAARAGEQGRGFAVVADEVRKLAKDTSQQTTNIRDIMAELIEAAAKSRQAVMDSRREMSEALEASQAVKLVFSDIERSVDDILAQAERISVATEEQERATIDVSQAITLISQQGDHTKLQLASMVESSENVADIAGHQQAMLHKYQLSSHLAS</sequence>
<evidence type="ECO:0000256" key="1">
    <source>
        <dbReference type="ARBA" id="ARBA00004370"/>
    </source>
</evidence>
<organism evidence="8 9">
    <name type="scientific">Vibrio agarilyticus</name>
    <dbReference type="NCBI Taxonomy" id="2726741"/>
    <lineage>
        <taxon>Bacteria</taxon>
        <taxon>Pseudomonadati</taxon>
        <taxon>Pseudomonadota</taxon>
        <taxon>Gammaproteobacteria</taxon>
        <taxon>Vibrionales</taxon>
        <taxon>Vibrionaceae</taxon>
        <taxon>Vibrio</taxon>
    </lineage>
</organism>
<dbReference type="PROSITE" id="PS50885">
    <property type="entry name" value="HAMP"/>
    <property type="match status" value="1"/>
</dbReference>
<evidence type="ECO:0000313" key="8">
    <source>
        <dbReference type="EMBL" id="NLS12653.1"/>
    </source>
</evidence>
<protein>
    <submittedName>
        <fullName evidence="8">Methyl-accepting chemotaxis protein</fullName>
    </submittedName>
</protein>
<dbReference type="PANTHER" id="PTHR32089:SF120">
    <property type="entry name" value="METHYL-ACCEPTING CHEMOTAXIS PROTEIN TLPQ"/>
    <property type="match status" value="1"/>
</dbReference>
<dbReference type="PRINTS" id="PR00260">
    <property type="entry name" value="CHEMTRNSDUCR"/>
</dbReference>
<evidence type="ECO:0000256" key="2">
    <source>
        <dbReference type="ARBA" id="ARBA00023224"/>
    </source>
</evidence>
<dbReference type="PROSITE" id="PS50111">
    <property type="entry name" value="CHEMOTAXIS_TRANSDUC_2"/>
    <property type="match status" value="1"/>
</dbReference>
<evidence type="ECO:0000313" key="9">
    <source>
        <dbReference type="Proteomes" id="UP000535589"/>
    </source>
</evidence>
<keyword evidence="5" id="KW-0472">Membrane</keyword>
<evidence type="ECO:0000256" key="5">
    <source>
        <dbReference type="SAM" id="Phobius"/>
    </source>
</evidence>
<dbReference type="SMART" id="SM00283">
    <property type="entry name" value="MA"/>
    <property type="match status" value="1"/>
</dbReference>
<feature type="domain" description="Methyl-accepting transducer" evidence="6">
    <location>
        <begin position="406"/>
        <end position="642"/>
    </location>
</feature>
<evidence type="ECO:0000259" key="6">
    <source>
        <dbReference type="PROSITE" id="PS50111"/>
    </source>
</evidence>
<evidence type="ECO:0000256" key="4">
    <source>
        <dbReference type="PROSITE-ProRule" id="PRU00284"/>
    </source>
</evidence>
<dbReference type="Pfam" id="PF00015">
    <property type="entry name" value="MCPsignal"/>
    <property type="match status" value="1"/>
</dbReference>
<dbReference type="GO" id="GO:0016020">
    <property type="term" value="C:membrane"/>
    <property type="evidence" value="ECO:0007669"/>
    <property type="project" value="UniProtKB-SubCell"/>
</dbReference>
<dbReference type="GO" id="GO:0006935">
    <property type="term" value="P:chemotaxis"/>
    <property type="evidence" value="ECO:0007669"/>
    <property type="project" value="InterPro"/>
</dbReference>
<feature type="domain" description="HAMP" evidence="7">
    <location>
        <begin position="349"/>
        <end position="401"/>
    </location>
</feature>
<dbReference type="InterPro" id="IPR004089">
    <property type="entry name" value="MCPsignal_dom"/>
</dbReference>
<gene>
    <name evidence="8" type="ORF">HGP28_07010</name>
</gene>
<evidence type="ECO:0000256" key="3">
    <source>
        <dbReference type="ARBA" id="ARBA00029447"/>
    </source>
</evidence>
<comment type="similarity">
    <text evidence="3">Belongs to the methyl-accepting chemotaxis (MCP) protein family.</text>
</comment>
<dbReference type="Gene3D" id="1.10.287.950">
    <property type="entry name" value="Methyl-accepting chemotaxis protein"/>
    <property type="match status" value="1"/>
</dbReference>
<keyword evidence="5" id="KW-1133">Transmembrane helix</keyword>
<dbReference type="PANTHER" id="PTHR32089">
    <property type="entry name" value="METHYL-ACCEPTING CHEMOTAXIS PROTEIN MCPB"/>
    <property type="match status" value="1"/>
</dbReference>
<dbReference type="InterPro" id="IPR004090">
    <property type="entry name" value="Chemotax_Me-accpt_rcpt"/>
</dbReference>
<keyword evidence="9" id="KW-1185">Reference proteome</keyword>
<dbReference type="Proteomes" id="UP000535589">
    <property type="component" value="Unassembled WGS sequence"/>
</dbReference>
<comment type="subcellular location">
    <subcellularLocation>
        <location evidence="1">Membrane</location>
    </subcellularLocation>
</comment>
<feature type="transmembrane region" description="Helical" evidence="5">
    <location>
        <begin position="325"/>
        <end position="345"/>
    </location>
</feature>